<dbReference type="AlphaFoldDB" id="A0A1E4TCE4"/>
<keyword evidence="1" id="KW-0732">Signal</keyword>
<evidence type="ECO:0000313" key="3">
    <source>
        <dbReference type="Proteomes" id="UP000095023"/>
    </source>
</evidence>
<keyword evidence="3" id="KW-1185">Reference proteome</keyword>
<sequence length="74" mass="8736">MTQLWSVHLPIRLISLHLRTLLAKLPCLCLNRQTRPQTLSTPPHQRRSEACERESHTLKLAEFVYGFQAMWILR</sequence>
<gene>
    <name evidence="2" type="ORF">CANCADRAFT_139226</name>
</gene>
<protein>
    <recommendedName>
        <fullName evidence="4">Secreted protein</fullName>
    </recommendedName>
</protein>
<proteinExistence type="predicted"/>
<dbReference type="Proteomes" id="UP000095023">
    <property type="component" value="Unassembled WGS sequence"/>
</dbReference>
<evidence type="ECO:0000313" key="2">
    <source>
        <dbReference type="EMBL" id="ODV89383.1"/>
    </source>
</evidence>
<evidence type="ECO:0000256" key="1">
    <source>
        <dbReference type="SAM" id="SignalP"/>
    </source>
</evidence>
<feature type="chain" id="PRO_5009163180" description="Secreted protein" evidence="1">
    <location>
        <begin position="24"/>
        <end position="74"/>
    </location>
</feature>
<evidence type="ECO:0008006" key="4">
    <source>
        <dbReference type="Google" id="ProtNLM"/>
    </source>
</evidence>
<dbReference type="EMBL" id="KV453843">
    <property type="protein sequence ID" value="ODV89383.1"/>
    <property type="molecule type" value="Genomic_DNA"/>
</dbReference>
<organism evidence="2 3">
    <name type="scientific">Tortispora caseinolytica NRRL Y-17796</name>
    <dbReference type="NCBI Taxonomy" id="767744"/>
    <lineage>
        <taxon>Eukaryota</taxon>
        <taxon>Fungi</taxon>
        <taxon>Dikarya</taxon>
        <taxon>Ascomycota</taxon>
        <taxon>Saccharomycotina</taxon>
        <taxon>Trigonopsidomycetes</taxon>
        <taxon>Trigonopsidales</taxon>
        <taxon>Trigonopsidaceae</taxon>
        <taxon>Tortispora</taxon>
    </lineage>
</organism>
<accession>A0A1E4TCE4</accession>
<reference evidence="3" key="1">
    <citation type="submission" date="2016-02" db="EMBL/GenBank/DDBJ databases">
        <title>Comparative genomics of biotechnologically important yeasts.</title>
        <authorList>
            <consortium name="DOE Joint Genome Institute"/>
            <person name="Riley R."/>
            <person name="Haridas S."/>
            <person name="Wolfe K.H."/>
            <person name="Lopes M.R."/>
            <person name="Hittinger C.T."/>
            <person name="Goker M."/>
            <person name="Salamov A."/>
            <person name="Wisecaver J."/>
            <person name="Long T.M."/>
            <person name="Aerts A.L."/>
            <person name="Barry K."/>
            <person name="Choi C."/>
            <person name="Clum A."/>
            <person name="Coughlan A.Y."/>
            <person name="Deshpande S."/>
            <person name="Douglass A.P."/>
            <person name="Hanson S.J."/>
            <person name="Klenk H.-P."/>
            <person name="Labutti K."/>
            <person name="Lapidus A."/>
            <person name="Lindquist E."/>
            <person name="Lipzen A."/>
            <person name="Meier-Kolthoff J.P."/>
            <person name="Ohm R.A."/>
            <person name="Otillar R.P."/>
            <person name="Pangilinan J."/>
            <person name="Peng Y."/>
            <person name="Rokas A."/>
            <person name="Rosa C.A."/>
            <person name="Scheuner C."/>
            <person name="Sibirny A.A."/>
            <person name="Slot J.C."/>
            <person name="Stielow J.B."/>
            <person name="Sun H."/>
            <person name="Kurtzman C.P."/>
            <person name="Blackwell M."/>
            <person name="Jeffries T.W."/>
            <person name="Grigoriev I.V."/>
        </authorList>
    </citation>
    <scope>NUCLEOTIDE SEQUENCE [LARGE SCALE GENOMIC DNA]</scope>
    <source>
        <strain evidence="3">NRRL Y-17796</strain>
    </source>
</reference>
<name>A0A1E4TCE4_9ASCO</name>
<feature type="signal peptide" evidence="1">
    <location>
        <begin position="1"/>
        <end position="23"/>
    </location>
</feature>